<dbReference type="HOGENOM" id="CLU_1818307_0_0_1"/>
<dbReference type="AlphaFoldDB" id="D6WZ01"/>
<keyword evidence="2" id="KW-1185">Reference proteome</keyword>
<protein>
    <submittedName>
        <fullName evidence="1">Uncharacterized protein</fullName>
    </submittedName>
</protein>
<proteinExistence type="predicted"/>
<gene>
    <name evidence="1" type="primary">GLEAN_06741</name>
    <name evidence="1" type="ORF">TcasGA2_TC006741</name>
</gene>
<name>D6WZ01_TRICA</name>
<reference evidence="1 2" key="1">
    <citation type="journal article" date="2008" name="Nature">
        <title>The genome of the model beetle and pest Tribolium castaneum.</title>
        <authorList>
            <consortium name="Tribolium Genome Sequencing Consortium"/>
            <person name="Richards S."/>
            <person name="Gibbs R.A."/>
            <person name="Weinstock G.M."/>
            <person name="Brown S.J."/>
            <person name="Denell R."/>
            <person name="Beeman R.W."/>
            <person name="Gibbs R."/>
            <person name="Beeman R.W."/>
            <person name="Brown S.J."/>
            <person name="Bucher G."/>
            <person name="Friedrich M."/>
            <person name="Grimmelikhuijzen C.J."/>
            <person name="Klingler M."/>
            <person name="Lorenzen M."/>
            <person name="Richards S."/>
            <person name="Roth S."/>
            <person name="Schroder R."/>
            <person name="Tautz D."/>
            <person name="Zdobnov E.M."/>
            <person name="Muzny D."/>
            <person name="Gibbs R.A."/>
            <person name="Weinstock G.M."/>
            <person name="Attaway T."/>
            <person name="Bell S."/>
            <person name="Buhay C.J."/>
            <person name="Chandrabose M.N."/>
            <person name="Chavez D."/>
            <person name="Clerk-Blankenburg K.P."/>
            <person name="Cree A."/>
            <person name="Dao M."/>
            <person name="Davis C."/>
            <person name="Chacko J."/>
            <person name="Dinh H."/>
            <person name="Dugan-Rocha S."/>
            <person name="Fowler G."/>
            <person name="Garner T.T."/>
            <person name="Garnes J."/>
            <person name="Gnirke A."/>
            <person name="Hawes A."/>
            <person name="Hernandez J."/>
            <person name="Hines S."/>
            <person name="Holder M."/>
            <person name="Hume J."/>
            <person name="Jhangiani S.N."/>
            <person name="Joshi V."/>
            <person name="Khan Z.M."/>
            <person name="Jackson L."/>
            <person name="Kovar C."/>
            <person name="Kowis A."/>
            <person name="Lee S."/>
            <person name="Lewis L.R."/>
            <person name="Margolis J."/>
            <person name="Morgan M."/>
            <person name="Nazareth L.V."/>
            <person name="Nguyen N."/>
            <person name="Okwuonu G."/>
            <person name="Parker D."/>
            <person name="Richards S."/>
            <person name="Ruiz S.J."/>
            <person name="Santibanez J."/>
            <person name="Savard J."/>
            <person name="Scherer S.E."/>
            <person name="Schneider B."/>
            <person name="Sodergren E."/>
            <person name="Tautz D."/>
            <person name="Vattahil S."/>
            <person name="Villasana D."/>
            <person name="White C.S."/>
            <person name="Wright R."/>
            <person name="Park Y."/>
            <person name="Beeman R.W."/>
            <person name="Lord J."/>
            <person name="Oppert B."/>
            <person name="Lorenzen M."/>
            <person name="Brown S."/>
            <person name="Wang L."/>
            <person name="Savard J."/>
            <person name="Tautz D."/>
            <person name="Richards S."/>
            <person name="Weinstock G."/>
            <person name="Gibbs R.A."/>
            <person name="Liu Y."/>
            <person name="Worley K."/>
            <person name="Weinstock G."/>
            <person name="Elsik C.G."/>
            <person name="Reese J.T."/>
            <person name="Elhaik E."/>
            <person name="Landan G."/>
            <person name="Graur D."/>
            <person name="Arensburger P."/>
            <person name="Atkinson P."/>
            <person name="Beeman R.W."/>
            <person name="Beidler J."/>
            <person name="Brown S.J."/>
            <person name="Demuth J.P."/>
            <person name="Drury D.W."/>
            <person name="Du Y.Z."/>
            <person name="Fujiwara H."/>
            <person name="Lorenzen M."/>
            <person name="Maselli V."/>
            <person name="Osanai M."/>
            <person name="Park Y."/>
            <person name="Robertson H.M."/>
            <person name="Tu Z."/>
            <person name="Wang J.J."/>
            <person name="Wang S."/>
            <person name="Richards S."/>
            <person name="Song H."/>
            <person name="Zhang L."/>
            <person name="Sodergren E."/>
            <person name="Werner D."/>
            <person name="Stanke M."/>
            <person name="Morgenstern B."/>
            <person name="Solovyev V."/>
            <person name="Kosarev P."/>
            <person name="Brown G."/>
            <person name="Chen H.C."/>
            <person name="Ermolaeva O."/>
            <person name="Hlavina W."/>
            <person name="Kapustin Y."/>
            <person name="Kiryutin B."/>
            <person name="Kitts P."/>
            <person name="Maglott D."/>
            <person name="Pruitt K."/>
            <person name="Sapojnikov V."/>
            <person name="Souvorov A."/>
            <person name="Mackey A.J."/>
            <person name="Waterhouse R.M."/>
            <person name="Wyder S."/>
            <person name="Zdobnov E.M."/>
            <person name="Zdobnov E.M."/>
            <person name="Wyder S."/>
            <person name="Kriventseva E.V."/>
            <person name="Kadowaki T."/>
            <person name="Bork P."/>
            <person name="Aranda M."/>
            <person name="Bao R."/>
            <person name="Beermann A."/>
            <person name="Berns N."/>
            <person name="Bolognesi R."/>
            <person name="Bonneton F."/>
            <person name="Bopp D."/>
            <person name="Brown S.J."/>
            <person name="Bucher G."/>
            <person name="Butts T."/>
            <person name="Chaumot A."/>
            <person name="Denell R.E."/>
            <person name="Ferrier D.E."/>
            <person name="Friedrich M."/>
            <person name="Gordon C.M."/>
            <person name="Jindra M."/>
            <person name="Klingler M."/>
            <person name="Lan Q."/>
            <person name="Lattorff H.M."/>
            <person name="Laudet V."/>
            <person name="von Levetsow C."/>
            <person name="Liu Z."/>
            <person name="Lutz R."/>
            <person name="Lynch J.A."/>
            <person name="da Fonseca R.N."/>
            <person name="Posnien N."/>
            <person name="Reuter R."/>
            <person name="Roth S."/>
            <person name="Savard J."/>
            <person name="Schinko J.B."/>
            <person name="Schmitt C."/>
            <person name="Schoppmeier M."/>
            <person name="Schroder R."/>
            <person name="Shippy T.D."/>
            <person name="Simonnet F."/>
            <person name="Marques-Souza H."/>
            <person name="Tautz D."/>
            <person name="Tomoyasu Y."/>
            <person name="Trauner J."/>
            <person name="Van der Zee M."/>
            <person name="Vervoort M."/>
            <person name="Wittkopp N."/>
            <person name="Wimmer E.A."/>
            <person name="Yang X."/>
            <person name="Jones A.K."/>
            <person name="Sattelle D.B."/>
            <person name="Ebert P.R."/>
            <person name="Nelson D."/>
            <person name="Scott J.G."/>
            <person name="Beeman R.W."/>
            <person name="Muthukrishnan S."/>
            <person name="Kramer K.J."/>
            <person name="Arakane Y."/>
            <person name="Beeman R.W."/>
            <person name="Zhu Q."/>
            <person name="Hogenkamp D."/>
            <person name="Dixit R."/>
            <person name="Oppert B."/>
            <person name="Jiang H."/>
            <person name="Zou Z."/>
            <person name="Marshall J."/>
            <person name="Elpidina E."/>
            <person name="Vinokurov K."/>
            <person name="Oppert C."/>
            <person name="Zou Z."/>
            <person name="Evans J."/>
            <person name="Lu Z."/>
            <person name="Zhao P."/>
            <person name="Sumathipala N."/>
            <person name="Altincicek B."/>
            <person name="Vilcinskas A."/>
            <person name="Williams M."/>
            <person name="Hultmark D."/>
            <person name="Hetru C."/>
            <person name="Jiang H."/>
            <person name="Grimmelikhuijzen C.J."/>
            <person name="Hauser F."/>
            <person name="Cazzamali G."/>
            <person name="Williamson M."/>
            <person name="Park Y."/>
            <person name="Li B."/>
            <person name="Tanaka Y."/>
            <person name="Predel R."/>
            <person name="Neupert S."/>
            <person name="Schachtner J."/>
            <person name="Verleyen P."/>
            <person name="Raible F."/>
            <person name="Bork P."/>
            <person name="Friedrich M."/>
            <person name="Walden K.K."/>
            <person name="Robertson H.M."/>
            <person name="Angeli S."/>
            <person name="Foret S."/>
            <person name="Bucher G."/>
            <person name="Schuetz S."/>
            <person name="Maleszka R."/>
            <person name="Wimmer E.A."/>
            <person name="Beeman R.W."/>
            <person name="Lorenzen M."/>
            <person name="Tomoyasu Y."/>
            <person name="Miller S.C."/>
            <person name="Grossmann D."/>
            <person name="Bucher G."/>
        </authorList>
    </citation>
    <scope>NUCLEOTIDE SEQUENCE [LARGE SCALE GENOMIC DNA]</scope>
    <source>
        <strain evidence="1 2">Georgia GA2</strain>
    </source>
</reference>
<reference evidence="1 2" key="2">
    <citation type="journal article" date="2010" name="Nucleic Acids Res.">
        <title>BeetleBase in 2010: revisions to provide comprehensive genomic information for Tribolium castaneum.</title>
        <authorList>
            <person name="Kim H.S."/>
            <person name="Murphy T."/>
            <person name="Xia J."/>
            <person name="Caragea D."/>
            <person name="Park Y."/>
            <person name="Beeman R.W."/>
            <person name="Lorenzen M.D."/>
            <person name="Butcher S."/>
            <person name="Manak J.R."/>
            <person name="Brown S.J."/>
        </authorList>
    </citation>
    <scope>GENOME REANNOTATION</scope>
    <source>
        <strain evidence="1 2">Georgia GA2</strain>
    </source>
</reference>
<sequence length="142" mass="16224">MPRKIRIKAFLAPDRCIPGAMIFPNLIETRAIFDKGWRRFVNSRHVPKSRPFTLEATVSCFGNFPTLSRRASHRRKFTGRIIDSCRNLALRRHKNAKSTVSPISAVCELAKIGDYVVAEEQTSSGRRNKIGRYCTRAKFKIS</sequence>
<accession>D6WZ01</accession>
<dbReference type="EMBL" id="KQ971363">
    <property type="protein sequence ID" value="EFA09030.1"/>
    <property type="molecule type" value="Genomic_DNA"/>
</dbReference>
<dbReference type="InParanoid" id="D6WZ01"/>
<evidence type="ECO:0000313" key="2">
    <source>
        <dbReference type="Proteomes" id="UP000007266"/>
    </source>
</evidence>
<organism evidence="1 2">
    <name type="scientific">Tribolium castaneum</name>
    <name type="common">Red flour beetle</name>
    <dbReference type="NCBI Taxonomy" id="7070"/>
    <lineage>
        <taxon>Eukaryota</taxon>
        <taxon>Metazoa</taxon>
        <taxon>Ecdysozoa</taxon>
        <taxon>Arthropoda</taxon>
        <taxon>Hexapoda</taxon>
        <taxon>Insecta</taxon>
        <taxon>Pterygota</taxon>
        <taxon>Neoptera</taxon>
        <taxon>Endopterygota</taxon>
        <taxon>Coleoptera</taxon>
        <taxon>Polyphaga</taxon>
        <taxon>Cucujiformia</taxon>
        <taxon>Tenebrionidae</taxon>
        <taxon>Tenebrionidae incertae sedis</taxon>
        <taxon>Tribolium</taxon>
    </lineage>
</organism>
<dbReference type="Proteomes" id="UP000007266">
    <property type="component" value="Linkage group 8"/>
</dbReference>
<evidence type="ECO:0000313" key="1">
    <source>
        <dbReference type="EMBL" id="EFA09030.1"/>
    </source>
</evidence>